<dbReference type="PROSITE" id="PS00600">
    <property type="entry name" value="AA_TRANSFER_CLASS_3"/>
    <property type="match status" value="1"/>
</dbReference>
<keyword evidence="3 5" id="KW-0808">Transferase</keyword>
<reference evidence="6" key="2">
    <citation type="journal article" date="2021" name="PeerJ">
        <title>Extensive microbial diversity within the chicken gut microbiome revealed by metagenomics and culture.</title>
        <authorList>
            <person name="Gilroy R."/>
            <person name="Ravi A."/>
            <person name="Getino M."/>
            <person name="Pursley I."/>
            <person name="Horton D.L."/>
            <person name="Alikhan N.F."/>
            <person name="Baker D."/>
            <person name="Gharbi K."/>
            <person name="Hall N."/>
            <person name="Watson M."/>
            <person name="Adriaenssens E.M."/>
            <person name="Foster-Nyarko E."/>
            <person name="Jarju S."/>
            <person name="Secka A."/>
            <person name="Antonio M."/>
            <person name="Oren A."/>
            <person name="Chaudhuri R.R."/>
            <person name="La Ragione R."/>
            <person name="Hildebrand F."/>
            <person name="Pallen M.J."/>
        </authorList>
    </citation>
    <scope>NUCLEOTIDE SEQUENCE</scope>
    <source>
        <strain evidence="6">CHK152-2871</strain>
    </source>
</reference>
<keyword evidence="2 5" id="KW-0028">Amino-acid biosynthesis</keyword>
<dbReference type="InterPro" id="IPR049704">
    <property type="entry name" value="Aminotrans_3_PPA_site"/>
</dbReference>
<keyword evidence="4 5" id="KW-0663">Pyridoxal phosphate</keyword>
<comment type="subunit">
    <text evidence="5">Homodimer.</text>
</comment>
<keyword evidence="5" id="KW-0055">Arginine biosynthesis</keyword>
<dbReference type="InterPro" id="IPR015421">
    <property type="entry name" value="PyrdxlP-dep_Trfase_major"/>
</dbReference>
<sequence length="391" mass="43112">MNKKFIMNTYSRFDVTFDYGKGCFLYDTNGKKYIDFASGIAVNSLGYGCKKIENTILNQSKKLLHCSNLYWSEPQIELAQKLCNNSSFDKAFFCNSGAEANEAALKLAKIYAKKNKGDNCTKFIAFKNSFHGRTIGALSLTGQDKYQKNFTPLMSEVKFAAYNDINSLKECLDKNVCAIFLEPIQGEGGIIPAKEEFLKEVRKICTENNIALIFDEVQCGMGRCGKLFAHQVYNINPDIVTLAKAIGGGIPMGAMLANDKFASSFGIGDHASTFGGNLLACACANVVVDEILNTNLLENVAQMSAYFFEKLNKLKEKYSFIKDVRGLGLMLGIELDTSVKEIANKAFSEGLLILSAGSNVVRFVPPLIIDKKVADEGFLILEKVFKNIKGE</sequence>
<dbReference type="GO" id="GO:0003992">
    <property type="term" value="F:N2-acetyl-L-ornithine:2-oxoglutarate 5-aminotransferase activity"/>
    <property type="evidence" value="ECO:0007669"/>
    <property type="project" value="UniProtKB-UniRule"/>
</dbReference>
<dbReference type="CDD" id="cd00610">
    <property type="entry name" value="OAT_like"/>
    <property type="match status" value="1"/>
</dbReference>
<dbReference type="HAMAP" id="MF_01107">
    <property type="entry name" value="ArgD_aminotrans_3"/>
    <property type="match status" value="1"/>
</dbReference>
<feature type="binding site" evidence="5">
    <location>
        <begin position="97"/>
        <end position="98"/>
    </location>
    <ligand>
        <name>pyridoxal 5'-phosphate</name>
        <dbReference type="ChEBI" id="CHEBI:597326"/>
    </ligand>
</feature>
<dbReference type="EMBL" id="DVJQ01000050">
    <property type="protein sequence ID" value="HIS74620.1"/>
    <property type="molecule type" value="Genomic_DNA"/>
</dbReference>
<dbReference type="InterPro" id="IPR015424">
    <property type="entry name" value="PyrdxlP-dep_Trfase"/>
</dbReference>
<evidence type="ECO:0000256" key="3">
    <source>
        <dbReference type="ARBA" id="ARBA00022679"/>
    </source>
</evidence>
<dbReference type="PIRSF" id="PIRSF000521">
    <property type="entry name" value="Transaminase_4ab_Lys_Orn"/>
    <property type="match status" value="1"/>
</dbReference>
<dbReference type="GO" id="GO:0042802">
    <property type="term" value="F:identical protein binding"/>
    <property type="evidence" value="ECO:0007669"/>
    <property type="project" value="TreeGrafter"/>
</dbReference>
<comment type="cofactor">
    <cofactor evidence="5">
        <name>pyridoxal 5'-phosphate</name>
        <dbReference type="ChEBI" id="CHEBI:597326"/>
    </cofactor>
    <text evidence="5">Binds 1 pyridoxal phosphate per subunit.</text>
</comment>
<dbReference type="FunFam" id="3.40.640.10:FF:000004">
    <property type="entry name" value="Acetylornithine aminotransferase"/>
    <property type="match status" value="1"/>
</dbReference>
<evidence type="ECO:0000256" key="4">
    <source>
        <dbReference type="ARBA" id="ARBA00022898"/>
    </source>
</evidence>
<reference evidence="6" key="1">
    <citation type="submission" date="2020-10" db="EMBL/GenBank/DDBJ databases">
        <authorList>
            <person name="Gilroy R."/>
        </authorList>
    </citation>
    <scope>NUCLEOTIDE SEQUENCE</scope>
    <source>
        <strain evidence="6">CHK152-2871</strain>
    </source>
</reference>
<evidence type="ECO:0000256" key="5">
    <source>
        <dbReference type="HAMAP-Rule" id="MF_01107"/>
    </source>
</evidence>
<comment type="pathway">
    <text evidence="5">Amino-acid biosynthesis; L-arginine biosynthesis; N(2)-acetyl-L-ornithine from L-glutamate: step 4/4.</text>
</comment>
<evidence type="ECO:0000256" key="1">
    <source>
        <dbReference type="ARBA" id="ARBA00022576"/>
    </source>
</evidence>
<evidence type="ECO:0000256" key="2">
    <source>
        <dbReference type="ARBA" id="ARBA00022605"/>
    </source>
</evidence>
<keyword evidence="1 5" id="KW-0032">Aminotransferase</keyword>
<dbReference type="Pfam" id="PF00202">
    <property type="entry name" value="Aminotran_3"/>
    <property type="match status" value="1"/>
</dbReference>
<name>A0A9D1FK13_9BACT</name>
<dbReference type="GO" id="GO:0030170">
    <property type="term" value="F:pyridoxal phosphate binding"/>
    <property type="evidence" value="ECO:0007669"/>
    <property type="project" value="InterPro"/>
</dbReference>
<dbReference type="InterPro" id="IPR050103">
    <property type="entry name" value="Class-III_PLP-dep_AT"/>
</dbReference>
<feature type="modified residue" description="N6-(pyridoxal phosphate)lysine" evidence="5">
    <location>
        <position position="244"/>
    </location>
</feature>
<dbReference type="GO" id="GO:0006526">
    <property type="term" value="P:L-arginine biosynthetic process"/>
    <property type="evidence" value="ECO:0007669"/>
    <property type="project" value="UniProtKB-UniRule"/>
</dbReference>
<organism evidence="6 7">
    <name type="scientific">Candidatus Galligastranaerophilus intestinavium</name>
    <dbReference type="NCBI Taxonomy" id="2840836"/>
    <lineage>
        <taxon>Bacteria</taxon>
        <taxon>Candidatus Galligastranaerophilus</taxon>
    </lineage>
</organism>
<dbReference type="GO" id="GO:0005737">
    <property type="term" value="C:cytoplasm"/>
    <property type="evidence" value="ECO:0007669"/>
    <property type="project" value="UniProtKB-SubCell"/>
</dbReference>
<dbReference type="PANTHER" id="PTHR11986">
    <property type="entry name" value="AMINOTRANSFERASE CLASS III"/>
    <property type="match status" value="1"/>
</dbReference>
<evidence type="ECO:0000313" key="6">
    <source>
        <dbReference type="EMBL" id="HIS74620.1"/>
    </source>
</evidence>
<comment type="miscellaneous">
    <text evidence="5">May also have succinyldiaminopimelate aminotransferase activity, thus carrying out the corresponding step in lysine biosynthesis.</text>
</comment>
<dbReference type="AlphaFoldDB" id="A0A9D1FK13"/>
<dbReference type="SUPFAM" id="SSF53383">
    <property type="entry name" value="PLP-dependent transferases"/>
    <property type="match status" value="1"/>
</dbReference>
<keyword evidence="5" id="KW-0963">Cytoplasm</keyword>
<dbReference type="NCBIfam" id="TIGR00707">
    <property type="entry name" value="argD"/>
    <property type="match status" value="1"/>
</dbReference>
<dbReference type="Gene3D" id="3.90.1150.10">
    <property type="entry name" value="Aspartate Aminotransferase, domain 1"/>
    <property type="match status" value="1"/>
</dbReference>
<feature type="binding site" evidence="5">
    <location>
        <begin position="215"/>
        <end position="218"/>
    </location>
    <ligand>
        <name>pyridoxal 5'-phosphate</name>
        <dbReference type="ChEBI" id="CHEBI:597326"/>
    </ligand>
</feature>
<feature type="binding site" evidence="5">
    <location>
        <position position="133"/>
    </location>
    <ligand>
        <name>N(2)-acetyl-L-ornithine</name>
        <dbReference type="ChEBI" id="CHEBI:57805"/>
    </ligand>
</feature>
<dbReference type="InterPro" id="IPR004636">
    <property type="entry name" value="AcOrn/SuccOrn_fam"/>
</dbReference>
<gene>
    <name evidence="5" type="primary">argD</name>
    <name evidence="6" type="ORF">IAA86_06335</name>
</gene>
<protein>
    <recommendedName>
        <fullName evidence="5">Acetylornithine aminotransferase</fullName>
        <shortName evidence="5">ACOAT</shortName>
        <ecNumber evidence="5">2.6.1.11</ecNumber>
    </recommendedName>
</protein>
<dbReference type="Gene3D" id="3.40.640.10">
    <property type="entry name" value="Type I PLP-dependent aspartate aminotransferase-like (Major domain)"/>
    <property type="match status" value="1"/>
</dbReference>
<dbReference type="Proteomes" id="UP000886865">
    <property type="component" value="Unassembled WGS sequence"/>
</dbReference>
<proteinExistence type="inferred from homology"/>
<comment type="catalytic activity">
    <reaction evidence="5">
        <text>N(2)-acetyl-L-ornithine + 2-oxoglutarate = N-acetyl-L-glutamate 5-semialdehyde + L-glutamate</text>
        <dbReference type="Rhea" id="RHEA:18049"/>
        <dbReference type="ChEBI" id="CHEBI:16810"/>
        <dbReference type="ChEBI" id="CHEBI:29123"/>
        <dbReference type="ChEBI" id="CHEBI:29985"/>
        <dbReference type="ChEBI" id="CHEBI:57805"/>
        <dbReference type="EC" id="2.6.1.11"/>
    </reaction>
</comment>
<feature type="binding site" evidence="5">
    <location>
        <position position="272"/>
    </location>
    <ligand>
        <name>N(2)-acetyl-L-ornithine</name>
        <dbReference type="ChEBI" id="CHEBI:57805"/>
    </ligand>
</feature>
<dbReference type="NCBIfam" id="NF002325">
    <property type="entry name" value="PRK01278.1"/>
    <property type="match status" value="1"/>
</dbReference>
<evidence type="ECO:0000313" key="7">
    <source>
        <dbReference type="Proteomes" id="UP000886865"/>
    </source>
</evidence>
<accession>A0A9D1FK13</accession>
<dbReference type="EC" id="2.6.1.11" evidence="5"/>
<dbReference type="InterPro" id="IPR015422">
    <property type="entry name" value="PyrdxlP-dep_Trfase_small"/>
</dbReference>
<feature type="binding site" evidence="5">
    <location>
        <position position="130"/>
    </location>
    <ligand>
        <name>pyridoxal 5'-phosphate</name>
        <dbReference type="ChEBI" id="CHEBI:597326"/>
    </ligand>
</feature>
<comment type="subcellular location">
    <subcellularLocation>
        <location evidence="5">Cytoplasm</location>
    </subcellularLocation>
</comment>
<dbReference type="InterPro" id="IPR005814">
    <property type="entry name" value="Aminotrans_3"/>
</dbReference>
<dbReference type="PANTHER" id="PTHR11986:SF79">
    <property type="entry name" value="ACETYLORNITHINE AMINOTRANSFERASE, MITOCHONDRIAL"/>
    <property type="match status" value="1"/>
</dbReference>
<comment type="similarity">
    <text evidence="5">Belongs to the class-III pyridoxal-phosphate-dependent aminotransferase family. ArgD subfamily.</text>
</comment>
<feature type="binding site" evidence="5">
    <location>
        <position position="273"/>
    </location>
    <ligand>
        <name>pyridoxal 5'-phosphate</name>
        <dbReference type="ChEBI" id="CHEBI:597326"/>
    </ligand>
</feature>
<comment type="caution">
    <text evidence="6">The sequence shown here is derived from an EMBL/GenBank/DDBJ whole genome shotgun (WGS) entry which is preliminary data.</text>
</comment>